<feature type="signal peptide" evidence="2">
    <location>
        <begin position="1"/>
        <end position="17"/>
    </location>
</feature>
<proteinExistence type="predicted"/>
<accession>A0A835XSH4</accession>
<name>A0A835XSH4_9CHLO</name>
<evidence type="ECO:0000313" key="4">
    <source>
        <dbReference type="Proteomes" id="UP000612055"/>
    </source>
</evidence>
<dbReference type="AlphaFoldDB" id="A0A835XSH4"/>
<keyword evidence="2" id="KW-0732">Signal</keyword>
<evidence type="ECO:0000256" key="1">
    <source>
        <dbReference type="SAM" id="MobiDB-lite"/>
    </source>
</evidence>
<evidence type="ECO:0000256" key="2">
    <source>
        <dbReference type="SAM" id="SignalP"/>
    </source>
</evidence>
<dbReference type="Proteomes" id="UP000612055">
    <property type="component" value="Unassembled WGS sequence"/>
</dbReference>
<gene>
    <name evidence="3" type="ORF">HYH03_012048</name>
</gene>
<dbReference type="EMBL" id="JAEHOE010000073">
    <property type="protein sequence ID" value="KAG2489408.1"/>
    <property type="molecule type" value="Genomic_DNA"/>
</dbReference>
<feature type="chain" id="PRO_5032719436" evidence="2">
    <location>
        <begin position="18"/>
        <end position="583"/>
    </location>
</feature>
<evidence type="ECO:0000313" key="3">
    <source>
        <dbReference type="EMBL" id="KAG2489408.1"/>
    </source>
</evidence>
<comment type="caution">
    <text evidence="3">The sequence shown here is derived from an EMBL/GenBank/DDBJ whole genome shotgun (WGS) entry which is preliminary data.</text>
</comment>
<protein>
    <submittedName>
        <fullName evidence="3">Uncharacterized protein</fullName>
    </submittedName>
</protein>
<feature type="region of interest" description="Disordered" evidence="1">
    <location>
        <begin position="321"/>
        <end position="355"/>
    </location>
</feature>
<organism evidence="3 4">
    <name type="scientific">Edaphochlamys debaryana</name>
    <dbReference type="NCBI Taxonomy" id="47281"/>
    <lineage>
        <taxon>Eukaryota</taxon>
        <taxon>Viridiplantae</taxon>
        <taxon>Chlorophyta</taxon>
        <taxon>core chlorophytes</taxon>
        <taxon>Chlorophyceae</taxon>
        <taxon>CS clade</taxon>
        <taxon>Chlamydomonadales</taxon>
        <taxon>Chlamydomonadales incertae sedis</taxon>
        <taxon>Edaphochlamys</taxon>
    </lineage>
</organism>
<reference evidence="3" key="1">
    <citation type="journal article" date="2020" name="bioRxiv">
        <title>Comparative genomics of Chlamydomonas.</title>
        <authorList>
            <person name="Craig R.J."/>
            <person name="Hasan A.R."/>
            <person name="Ness R.W."/>
            <person name="Keightley P.D."/>
        </authorList>
    </citation>
    <scope>NUCLEOTIDE SEQUENCE</scope>
    <source>
        <strain evidence="3">CCAP 11/70</strain>
    </source>
</reference>
<keyword evidence="4" id="KW-1185">Reference proteome</keyword>
<sequence>MWCSTQAWALLSPLVNAAERVVKAVGGFVVISTTSVSLLAHPIPDISKIEPSNGRVHSAEPFVVSRRAKMSRWADMALAAAPDLFTTRRDIEEDICVKLSVSTATQSMEVTSAPASVLVEATVQSATTSTQLQDTSVQQDQRLATTVEQEATTGTAVAMFAYSQVSTDNEAAAIRDANTARGFITLFVSCTAVSWPRVVSKLVPLMRANPRVAVVRMGSGLWKAPLKDYSSQLFEDARLGSVVPGPALGRPRFEVTGGAMTCRAMVCDGSSELPQMLSTASYLHVFGLYTLAGYRFKRRQAVLLLSHAAGASCAVTTTRTATPSSAPAAPALPSSTAAAGSCPTTSESHPAAAEPSAALQQDACASSTSSSTCLATTCAPDEASPSTTWLEDPYQGPAFAVVTFAGCKWLEVRSLAAWERSVVASQRRGRTLAVLLVSPAIMDEYGHVFLRWRREYAPQGVDIALVMAAPGNFPASYDPKSVCFGHDLLVKNMLNHHRKVLPAIVIAGGNMTRPEIRACGMMEGNDVGRALETAAYLQRQGSIIKQTAARVAAQRKPRHGARGFGGETVETTCLAAGTLRLTA</sequence>